<keyword evidence="1" id="KW-1133">Transmembrane helix</keyword>
<evidence type="ECO:0000256" key="2">
    <source>
        <dbReference type="SAM" id="SignalP"/>
    </source>
</evidence>
<dbReference type="EMBL" id="MGDT01000004">
    <property type="protein sequence ID" value="OGL67063.1"/>
    <property type="molecule type" value="Genomic_DNA"/>
</dbReference>
<feature type="transmembrane region" description="Helical" evidence="1">
    <location>
        <begin position="264"/>
        <end position="286"/>
    </location>
</feature>
<evidence type="ECO:0008006" key="5">
    <source>
        <dbReference type="Google" id="ProtNLM"/>
    </source>
</evidence>
<name>A0A1F7TM45_9BACT</name>
<reference evidence="3 4" key="1">
    <citation type="journal article" date="2016" name="Nat. Commun.">
        <title>Thousands of microbial genomes shed light on interconnected biogeochemical processes in an aquifer system.</title>
        <authorList>
            <person name="Anantharaman K."/>
            <person name="Brown C.T."/>
            <person name="Hug L.A."/>
            <person name="Sharon I."/>
            <person name="Castelle C.J."/>
            <person name="Probst A.J."/>
            <person name="Thomas B.C."/>
            <person name="Singh A."/>
            <person name="Wilkins M.J."/>
            <person name="Karaoz U."/>
            <person name="Brodie E.L."/>
            <person name="Williams K.H."/>
            <person name="Hubbard S.S."/>
            <person name="Banfield J.F."/>
        </authorList>
    </citation>
    <scope>NUCLEOTIDE SEQUENCE [LARGE SCALE GENOMIC DNA]</scope>
</reference>
<evidence type="ECO:0000256" key="1">
    <source>
        <dbReference type="SAM" id="Phobius"/>
    </source>
</evidence>
<evidence type="ECO:0000313" key="3">
    <source>
        <dbReference type="EMBL" id="OGL67063.1"/>
    </source>
</evidence>
<organism evidence="3 4">
    <name type="scientific">Candidatus Uhrbacteria bacterium RIFCSPHIGHO2_01_FULL_63_20</name>
    <dbReference type="NCBI Taxonomy" id="1802385"/>
    <lineage>
        <taxon>Bacteria</taxon>
        <taxon>Candidatus Uhriibacteriota</taxon>
    </lineage>
</organism>
<comment type="caution">
    <text evidence="3">The sequence shown here is derived from an EMBL/GenBank/DDBJ whole genome shotgun (WGS) entry which is preliminary data.</text>
</comment>
<sequence>MRRLASIVTLTLAMLPMAARAFSVSPAILDLSGERGQVAGSTITVINTDDRDKNFYLLAVKFEPREDSSSPRFIPYAEDHAGLPEWISFADDRVRVPAEGKLEVPVRIAVPDDAASGTSYAAVLVSDAPYDLVASQGAPIQARVAVLVFFTVEGETDARAELLDFLPVSPAAIQENVTRTFRLRIQNQGNVVLAPAGTIVATDVFGRVVASADVNAEGSRVTPGLTRTFEVALVEDEMAVGPVTATLKVTYASDQPALFSSDSYWVFPWPFVIAAGFVCVMAVMLLRGAVRRRG</sequence>
<feature type="signal peptide" evidence="2">
    <location>
        <begin position="1"/>
        <end position="21"/>
    </location>
</feature>
<dbReference type="AlphaFoldDB" id="A0A1F7TM45"/>
<keyword evidence="1" id="KW-0812">Transmembrane</keyword>
<evidence type="ECO:0000313" key="4">
    <source>
        <dbReference type="Proteomes" id="UP000177885"/>
    </source>
</evidence>
<keyword evidence="2" id="KW-0732">Signal</keyword>
<gene>
    <name evidence="3" type="ORF">A2856_01115</name>
</gene>
<protein>
    <recommendedName>
        <fullName evidence="5">DUF916 domain-containing protein</fullName>
    </recommendedName>
</protein>
<accession>A0A1F7TM45</accession>
<proteinExistence type="predicted"/>
<feature type="chain" id="PRO_5009532848" description="DUF916 domain-containing protein" evidence="2">
    <location>
        <begin position="22"/>
        <end position="294"/>
    </location>
</feature>
<keyword evidence="1" id="KW-0472">Membrane</keyword>
<dbReference type="Proteomes" id="UP000177885">
    <property type="component" value="Unassembled WGS sequence"/>
</dbReference>
<dbReference type="STRING" id="1802385.A2856_01115"/>